<organism evidence="1 2">
    <name type="scientific">Nephila pilipes</name>
    <name type="common">Giant wood spider</name>
    <name type="synonym">Nephila maculata</name>
    <dbReference type="NCBI Taxonomy" id="299642"/>
    <lineage>
        <taxon>Eukaryota</taxon>
        <taxon>Metazoa</taxon>
        <taxon>Ecdysozoa</taxon>
        <taxon>Arthropoda</taxon>
        <taxon>Chelicerata</taxon>
        <taxon>Arachnida</taxon>
        <taxon>Araneae</taxon>
        <taxon>Araneomorphae</taxon>
        <taxon>Entelegynae</taxon>
        <taxon>Araneoidea</taxon>
        <taxon>Nephilidae</taxon>
        <taxon>Nephila</taxon>
    </lineage>
</organism>
<evidence type="ECO:0000313" key="2">
    <source>
        <dbReference type="Proteomes" id="UP000887013"/>
    </source>
</evidence>
<accession>A0A8X6QLU1</accession>
<protein>
    <submittedName>
        <fullName evidence="1">Uncharacterized protein</fullName>
    </submittedName>
</protein>
<evidence type="ECO:0000313" key="1">
    <source>
        <dbReference type="EMBL" id="GFU25854.1"/>
    </source>
</evidence>
<sequence>MSNSSSGKLESCKTLSAESSSLTFLAEINSRLGVKRNRQIVRRNRNRFPICLPTTVRIKQTSTATVPYLQKNLSDCVFEQI</sequence>
<comment type="caution">
    <text evidence="1">The sequence shown here is derived from an EMBL/GenBank/DDBJ whole genome shotgun (WGS) entry which is preliminary data.</text>
</comment>
<name>A0A8X6QLU1_NEPPI</name>
<dbReference type="AlphaFoldDB" id="A0A8X6QLU1"/>
<dbReference type="Proteomes" id="UP000887013">
    <property type="component" value="Unassembled WGS sequence"/>
</dbReference>
<keyword evidence="2" id="KW-1185">Reference proteome</keyword>
<reference evidence="1" key="1">
    <citation type="submission" date="2020-08" db="EMBL/GenBank/DDBJ databases">
        <title>Multicomponent nature underlies the extraordinary mechanical properties of spider dragline silk.</title>
        <authorList>
            <person name="Kono N."/>
            <person name="Nakamura H."/>
            <person name="Mori M."/>
            <person name="Yoshida Y."/>
            <person name="Ohtoshi R."/>
            <person name="Malay A.D."/>
            <person name="Moran D.A.P."/>
            <person name="Tomita M."/>
            <person name="Numata K."/>
            <person name="Arakawa K."/>
        </authorList>
    </citation>
    <scope>NUCLEOTIDE SEQUENCE</scope>
</reference>
<proteinExistence type="predicted"/>
<dbReference type="EMBL" id="BMAW01128512">
    <property type="protein sequence ID" value="GFU25854.1"/>
    <property type="molecule type" value="Genomic_DNA"/>
</dbReference>
<gene>
    <name evidence="1" type="ORF">NPIL_157951</name>
</gene>